<feature type="non-terminal residue" evidence="2">
    <location>
        <position position="1"/>
    </location>
</feature>
<evidence type="ECO:0000313" key="2">
    <source>
        <dbReference type="EMBL" id="BAT04223.1"/>
    </source>
</evidence>
<evidence type="ECO:0000313" key="3">
    <source>
        <dbReference type="Proteomes" id="UP000059680"/>
    </source>
</evidence>
<accession>A0A0P0XCM6</accession>
<feature type="region of interest" description="Disordered" evidence="1">
    <location>
        <begin position="1"/>
        <end position="59"/>
    </location>
</feature>
<dbReference type="PaxDb" id="39947-A0A0P0XCM6"/>
<proteinExistence type="predicted"/>
<dbReference type="EMBL" id="AP014964">
    <property type="protein sequence ID" value="BAT04223.1"/>
    <property type="molecule type" value="Genomic_DNA"/>
</dbReference>
<dbReference type="AlphaFoldDB" id="A0A0P0XCM6"/>
<dbReference type="InParanoid" id="A0A0P0XCM6"/>
<organism evidence="2 3">
    <name type="scientific">Oryza sativa subsp. japonica</name>
    <name type="common">Rice</name>
    <dbReference type="NCBI Taxonomy" id="39947"/>
    <lineage>
        <taxon>Eukaryota</taxon>
        <taxon>Viridiplantae</taxon>
        <taxon>Streptophyta</taxon>
        <taxon>Embryophyta</taxon>
        <taxon>Tracheophyta</taxon>
        <taxon>Spermatophyta</taxon>
        <taxon>Magnoliopsida</taxon>
        <taxon>Liliopsida</taxon>
        <taxon>Poales</taxon>
        <taxon>Poaceae</taxon>
        <taxon>BOP clade</taxon>
        <taxon>Oryzoideae</taxon>
        <taxon>Oryzeae</taxon>
        <taxon>Oryzinae</taxon>
        <taxon>Oryza</taxon>
        <taxon>Oryza sativa</taxon>
    </lineage>
</organism>
<protein>
    <submittedName>
        <fullName evidence="2">Os08g0197200 protein</fullName>
    </submittedName>
</protein>
<reference evidence="3" key="1">
    <citation type="journal article" date="2005" name="Nature">
        <title>The map-based sequence of the rice genome.</title>
        <authorList>
            <consortium name="International rice genome sequencing project (IRGSP)"/>
            <person name="Matsumoto T."/>
            <person name="Wu J."/>
            <person name="Kanamori H."/>
            <person name="Katayose Y."/>
            <person name="Fujisawa M."/>
            <person name="Namiki N."/>
            <person name="Mizuno H."/>
            <person name="Yamamoto K."/>
            <person name="Antonio B.A."/>
            <person name="Baba T."/>
            <person name="Sakata K."/>
            <person name="Nagamura Y."/>
            <person name="Aoki H."/>
            <person name="Arikawa K."/>
            <person name="Arita K."/>
            <person name="Bito T."/>
            <person name="Chiden Y."/>
            <person name="Fujitsuka N."/>
            <person name="Fukunaka R."/>
            <person name="Hamada M."/>
            <person name="Harada C."/>
            <person name="Hayashi A."/>
            <person name="Hijishita S."/>
            <person name="Honda M."/>
            <person name="Hosokawa S."/>
            <person name="Ichikawa Y."/>
            <person name="Idonuma A."/>
            <person name="Iijima M."/>
            <person name="Ikeda M."/>
            <person name="Ikeno M."/>
            <person name="Ito K."/>
            <person name="Ito S."/>
            <person name="Ito T."/>
            <person name="Ito Y."/>
            <person name="Ito Y."/>
            <person name="Iwabuchi A."/>
            <person name="Kamiya K."/>
            <person name="Karasawa W."/>
            <person name="Kurita K."/>
            <person name="Katagiri S."/>
            <person name="Kikuta A."/>
            <person name="Kobayashi H."/>
            <person name="Kobayashi N."/>
            <person name="Machita K."/>
            <person name="Maehara T."/>
            <person name="Masukawa M."/>
            <person name="Mizubayashi T."/>
            <person name="Mukai Y."/>
            <person name="Nagasaki H."/>
            <person name="Nagata Y."/>
            <person name="Naito S."/>
            <person name="Nakashima M."/>
            <person name="Nakama Y."/>
            <person name="Nakamichi Y."/>
            <person name="Nakamura M."/>
            <person name="Meguro A."/>
            <person name="Negishi M."/>
            <person name="Ohta I."/>
            <person name="Ohta T."/>
            <person name="Okamoto M."/>
            <person name="Ono N."/>
            <person name="Saji S."/>
            <person name="Sakaguchi M."/>
            <person name="Sakai K."/>
            <person name="Shibata M."/>
            <person name="Shimokawa T."/>
            <person name="Song J."/>
            <person name="Takazaki Y."/>
            <person name="Terasawa K."/>
            <person name="Tsugane M."/>
            <person name="Tsuji K."/>
            <person name="Ueda S."/>
            <person name="Waki K."/>
            <person name="Yamagata H."/>
            <person name="Yamamoto M."/>
            <person name="Yamamoto S."/>
            <person name="Yamane H."/>
            <person name="Yoshiki S."/>
            <person name="Yoshihara R."/>
            <person name="Yukawa K."/>
            <person name="Zhong H."/>
            <person name="Yano M."/>
            <person name="Yuan Q."/>
            <person name="Ouyang S."/>
            <person name="Liu J."/>
            <person name="Jones K.M."/>
            <person name="Gansberger K."/>
            <person name="Moffat K."/>
            <person name="Hill J."/>
            <person name="Bera J."/>
            <person name="Fadrosh D."/>
            <person name="Jin S."/>
            <person name="Johri S."/>
            <person name="Kim M."/>
            <person name="Overton L."/>
            <person name="Reardon M."/>
            <person name="Tsitrin T."/>
            <person name="Vuong H."/>
            <person name="Weaver B."/>
            <person name="Ciecko A."/>
            <person name="Tallon L."/>
            <person name="Jackson J."/>
            <person name="Pai G."/>
            <person name="Aken S.V."/>
            <person name="Utterback T."/>
            <person name="Reidmuller S."/>
            <person name="Feldblyum T."/>
            <person name="Hsiao J."/>
            <person name="Zismann V."/>
            <person name="Iobst S."/>
            <person name="de Vazeille A.R."/>
            <person name="Buell C.R."/>
            <person name="Ying K."/>
            <person name="Li Y."/>
            <person name="Lu T."/>
            <person name="Huang Y."/>
            <person name="Zhao Q."/>
            <person name="Feng Q."/>
            <person name="Zhang L."/>
            <person name="Zhu J."/>
            <person name="Weng Q."/>
            <person name="Mu J."/>
            <person name="Lu Y."/>
            <person name="Fan D."/>
            <person name="Liu Y."/>
            <person name="Guan J."/>
            <person name="Zhang Y."/>
            <person name="Yu S."/>
            <person name="Liu X."/>
            <person name="Zhang Y."/>
            <person name="Hong G."/>
            <person name="Han B."/>
            <person name="Choisne N."/>
            <person name="Demange N."/>
            <person name="Orjeda G."/>
            <person name="Samain S."/>
            <person name="Cattolico L."/>
            <person name="Pelletier E."/>
            <person name="Couloux A."/>
            <person name="Segurens B."/>
            <person name="Wincker P."/>
            <person name="D'Hont A."/>
            <person name="Scarpelli C."/>
            <person name="Weissenbach J."/>
            <person name="Salanoubat M."/>
            <person name="Quetier F."/>
            <person name="Yu Y."/>
            <person name="Kim H.R."/>
            <person name="Rambo T."/>
            <person name="Currie J."/>
            <person name="Collura K."/>
            <person name="Luo M."/>
            <person name="Yang T."/>
            <person name="Ammiraju J.S.S."/>
            <person name="Engler F."/>
            <person name="Soderlund C."/>
            <person name="Wing R.A."/>
            <person name="Palmer L.E."/>
            <person name="de la Bastide M."/>
            <person name="Spiegel L."/>
            <person name="Nascimento L."/>
            <person name="Zutavern T."/>
            <person name="O'Shaughnessy A."/>
            <person name="Dike S."/>
            <person name="Dedhia N."/>
            <person name="Preston R."/>
            <person name="Balija V."/>
            <person name="McCombie W.R."/>
            <person name="Chow T."/>
            <person name="Chen H."/>
            <person name="Chung M."/>
            <person name="Chen C."/>
            <person name="Shaw J."/>
            <person name="Wu H."/>
            <person name="Hsiao K."/>
            <person name="Chao Y."/>
            <person name="Chu M."/>
            <person name="Cheng C."/>
            <person name="Hour A."/>
            <person name="Lee P."/>
            <person name="Lin S."/>
            <person name="Lin Y."/>
            <person name="Liou J."/>
            <person name="Liu S."/>
            <person name="Hsing Y."/>
            <person name="Raghuvanshi S."/>
            <person name="Mohanty A."/>
            <person name="Bharti A.K."/>
            <person name="Gaur A."/>
            <person name="Gupta V."/>
            <person name="Kumar D."/>
            <person name="Ravi V."/>
            <person name="Vij S."/>
            <person name="Kapur A."/>
            <person name="Khurana P."/>
            <person name="Khurana P."/>
            <person name="Khurana J.P."/>
            <person name="Tyagi A.K."/>
            <person name="Gaikwad K."/>
            <person name="Singh A."/>
            <person name="Dalal V."/>
            <person name="Srivastava S."/>
            <person name="Dixit A."/>
            <person name="Pal A.K."/>
            <person name="Ghazi I.A."/>
            <person name="Yadav M."/>
            <person name="Pandit A."/>
            <person name="Bhargava A."/>
            <person name="Sureshbabu K."/>
            <person name="Batra K."/>
            <person name="Sharma T.R."/>
            <person name="Mohapatra T."/>
            <person name="Singh N.K."/>
            <person name="Messing J."/>
            <person name="Nelson A.B."/>
            <person name="Fuks G."/>
            <person name="Kavchok S."/>
            <person name="Keizer G."/>
            <person name="Linton E."/>
            <person name="Llaca V."/>
            <person name="Song R."/>
            <person name="Tanyolac B."/>
            <person name="Young S."/>
            <person name="Ho-Il K."/>
            <person name="Hahn J.H."/>
            <person name="Sangsakoo G."/>
            <person name="Vanavichit A."/>
            <person name="de Mattos Luiz.A.T."/>
            <person name="Zimmer P.D."/>
            <person name="Malone G."/>
            <person name="Dellagostin O."/>
            <person name="de Oliveira A.C."/>
            <person name="Bevan M."/>
            <person name="Bancroft I."/>
            <person name="Minx P."/>
            <person name="Cordum H."/>
            <person name="Wilson R."/>
            <person name="Cheng Z."/>
            <person name="Jin W."/>
            <person name="Jiang J."/>
            <person name="Leong S.A."/>
            <person name="Iwama H."/>
            <person name="Gojobori T."/>
            <person name="Itoh T."/>
            <person name="Niimura Y."/>
            <person name="Fujii Y."/>
            <person name="Habara T."/>
            <person name="Sakai H."/>
            <person name="Sato Y."/>
            <person name="Wilson G."/>
            <person name="Kumar K."/>
            <person name="McCouch S."/>
            <person name="Juretic N."/>
            <person name="Hoen D."/>
            <person name="Wright S."/>
            <person name="Bruskiewich R."/>
            <person name="Bureau T."/>
            <person name="Miyao A."/>
            <person name="Hirochika H."/>
            <person name="Nishikawa T."/>
            <person name="Kadowaki K."/>
            <person name="Sugiura M."/>
            <person name="Burr B."/>
            <person name="Sasaki T."/>
        </authorList>
    </citation>
    <scope>NUCLEOTIDE SEQUENCE [LARGE SCALE GENOMIC DNA]</scope>
    <source>
        <strain evidence="3">cv. Nipponbare</strain>
    </source>
</reference>
<dbReference type="Proteomes" id="UP000059680">
    <property type="component" value="Chromosome 8"/>
</dbReference>
<evidence type="ECO:0000256" key="1">
    <source>
        <dbReference type="SAM" id="MobiDB-lite"/>
    </source>
</evidence>
<reference evidence="2 3" key="2">
    <citation type="journal article" date="2013" name="Plant Cell Physiol.">
        <title>Rice Annotation Project Database (RAP-DB): an integrative and interactive database for rice genomics.</title>
        <authorList>
            <person name="Sakai H."/>
            <person name="Lee S.S."/>
            <person name="Tanaka T."/>
            <person name="Numa H."/>
            <person name="Kim J."/>
            <person name="Kawahara Y."/>
            <person name="Wakimoto H."/>
            <person name="Yang C.C."/>
            <person name="Iwamoto M."/>
            <person name="Abe T."/>
            <person name="Yamada Y."/>
            <person name="Muto A."/>
            <person name="Inokuchi H."/>
            <person name="Ikemura T."/>
            <person name="Matsumoto T."/>
            <person name="Sasaki T."/>
            <person name="Itoh T."/>
        </authorList>
    </citation>
    <scope>NUCLEOTIDE SEQUENCE [LARGE SCALE GENOMIC DNA]</scope>
    <source>
        <strain evidence="3">cv. Nipponbare</strain>
    </source>
</reference>
<sequence>LEAVLPPAGAPKLKVESSESSWRPSIRQEIPNLSATRSTECSREPRGRRRGATTGRRRGLPVVAGAVVRTASARSRTRCSAGSCRT</sequence>
<feature type="compositionally biased region" description="Basic residues" evidence="1">
    <location>
        <begin position="46"/>
        <end position="59"/>
    </location>
</feature>
<reference evidence="2 3" key="3">
    <citation type="journal article" date="2013" name="Rice">
        <title>Improvement of the Oryza sativa Nipponbare reference genome using next generation sequence and optical map data.</title>
        <authorList>
            <person name="Kawahara Y."/>
            <person name="de la Bastide M."/>
            <person name="Hamilton J.P."/>
            <person name="Kanamori H."/>
            <person name="McCombie W.R."/>
            <person name="Ouyang S."/>
            <person name="Schwartz D.C."/>
            <person name="Tanaka T."/>
            <person name="Wu J."/>
            <person name="Zhou S."/>
            <person name="Childs K.L."/>
            <person name="Davidson R.M."/>
            <person name="Lin H."/>
            <person name="Quesada-Ocampo L."/>
            <person name="Vaillancourt B."/>
            <person name="Sakai H."/>
            <person name="Lee S.S."/>
            <person name="Kim J."/>
            <person name="Numa H."/>
            <person name="Itoh T."/>
            <person name="Buell C.R."/>
            <person name="Matsumoto T."/>
        </authorList>
    </citation>
    <scope>NUCLEOTIDE SEQUENCE [LARGE SCALE GENOMIC DNA]</scope>
    <source>
        <strain evidence="3">cv. Nipponbare</strain>
    </source>
</reference>
<keyword evidence="3" id="KW-1185">Reference proteome</keyword>
<gene>
    <name evidence="2" type="ordered locus">Os08g0197200</name>
    <name evidence="2" type="ORF">OSNPB_080197200</name>
</gene>
<dbReference type="Gramene" id="Os08t0197200-01">
    <property type="protein sequence ID" value="Os08t0197200-01"/>
    <property type="gene ID" value="Os08g0197200"/>
</dbReference>
<name>A0A0P0XCM6_ORYSJ</name>